<protein>
    <submittedName>
        <fullName evidence="2">Peptidase M15</fullName>
    </submittedName>
</protein>
<dbReference type="AlphaFoldDB" id="A0A9D9I7P2"/>
<evidence type="ECO:0000313" key="3">
    <source>
        <dbReference type="Proteomes" id="UP000823660"/>
    </source>
</evidence>
<dbReference type="Gene3D" id="3.30.1380.10">
    <property type="match status" value="1"/>
</dbReference>
<dbReference type="SUPFAM" id="SSF55166">
    <property type="entry name" value="Hedgehog/DD-peptidase"/>
    <property type="match status" value="1"/>
</dbReference>
<organism evidence="2 3">
    <name type="scientific">Candidatus Cryptobacteroides faecipullorum</name>
    <dbReference type="NCBI Taxonomy" id="2840764"/>
    <lineage>
        <taxon>Bacteria</taxon>
        <taxon>Pseudomonadati</taxon>
        <taxon>Bacteroidota</taxon>
        <taxon>Bacteroidia</taxon>
        <taxon>Bacteroidales</taxon>
        <taxon>Candidatus Cryptobacteroides</taxon>
    </lineage>
</organism>
<dbReference type="EMBL" id="JADIMH010000041">
    <property type="protein sequence ID" value="MBO8467534.1"/>
    <property type="molecule type" value="Genomic_DNA"/>
</dbReference>
<reference evidence="2" key="1">
    <citation type="submission" date="2020-10" db="EMBL/GenBank/DDBJ databases">
        <authorList>
            <person name="Gilroy R."/>
        </authorList>
    </citation>
    <scope>NUCLEOTIDE SEQUENCE</scope>
    <source>
        <strain evidence="2">B1-15692</strain>
    </source>
</reference>
<dbReference type="Proteomes" id="UP000823660">
    <property type="component" value="Unassembled WGS sequence"/>
</dbReference>
<name>A0A9D9I7P2_9BACT</name>
<accession>A0A9D9I7P2</accession>
<comment type="caution">
    <text evidence="2">The sequence shown here is derived from an EMBL/GenBank/DDBJ whole genome shotgun (WGS) entry which is preliminary data.</text>
</comment>
<reference evidence="2" key="2">
    <citation type="journal article" date="2021" name="PeerJ">
        <title>Extensive microbial diversity within the chicken gut microbiome revealed by metagenomics and culture.</title>
        <authorList>
            <person name="Gilroy R."/>
            <person name="Ravi A."/>
            <person name="Getino M."/>
            <person name="Pursley I."/>
            <person name="Horton D.L."/>
            <person name="Alikhan N.F."/>
            <person name="Baker D."/>
            <person name="Gharbi K."/>
            <person name="Hall N."/>
            <person name="Watson M."/>
            <person name="Adriaenssens E.M."/>
            <person name="Foster-Nyarko E."/>
            <person name="Jarju S."/>
            <person name="Secka A."/>
            <person name="Antonio M."/>
            <person name="Oren A."/>
            <person name="Chaudhuri R.R."/>
            <person name="La Ragione R."/>
            <person name="Hildebrand F."/>
            <person name="Pallen M.J."/>
        </authorList>
    </citation>
    <scope>NUCLEOTIDE SEQUENCE</scope>
    <source>
        <strain evidence="2">B1-15692</strain>
    </source>
</reference>
<dbReference type="InterPro" id="IPR009045">
    <property type="entry name" value="Zn_M74/Hedgehog-like"/>
</dbReference>
<feature type="domain" description="Peptidase M15A C-terminal" evidence="1">
    <location>
        <begin position="7"/>
        <end position="99"/>
    </location>
</feature>
<dbReference type="Pfam" id="PF08291">
    <property type="entry name" value="Peptidase_M15_3"/>
    <property type="match status" value="1"/>
</dbReference>
<dbReference type="InterPro" id="IPR013230">
    <property type="entry name" value="Peptidase_M15A_C"/>
</dbReference>
<proteinExistence type="predicted"/>
<sequence>MGTISEDFSYREFEHSDTADRKGITNVITTVAVRDSIKALVDEVLQPMRTAWGKPLTINSGYRCPELNREVGGVPTSQHVKGEAADVACDTPRELAQLAYDLGLPYDQMIVYPTFVHFSHKLEGTQRRQVLYNSSYKGAKLNL</sequence>
<gene>
    <name evidence="2" type="ORF">IAB99_07200</name>
</gene>
<evidence type="ECO:0000259" key="1">
    <source>
        <dbReference type="Pfam" id="PF08291"/>
    </source>
</evidence>
<evidence type="ECO:0000313" key="2">
    <source>
        <dbReference type="EMBL" id="MBO8467534.1"/>
    </source>
</evidence>